<reference evidence="1 2" key="1">
    <citation type="journal article" date="2022" name="Hortic Res">
        <title>A haplotype resolved chromosomal level avocado genome allows analysis of novel avocado genes.</title>
        <authorList>
            <person name="Nath O."/>
            <person name="Fletcher S.J."/>
            <person name="Hayward A."/>
            <person name="Shaw L.M."/>
            <person name="Masouleh A.K."/>
            <person name="Furtado A."/>
            <person name="Henry R.J."/>
            <person name="Mitter N."/>
        </authorList>
    </citation>
    <scope>NUCLEOTIDE SEQUENCE [LARGE SCALE GENOMIC DNA]</scope>
    <source>
        <strain evidence="2">cv. Hass</strain>
    </source>
</reference>
<proteinExistence type="predicted"/>
<keyword evidence="2" id="KW-1185">Reference proteome</keyword>
<dbReference type="EMBL" id="CM056815">
    <property type="protein sequence ID" value="KAJ8631342.1"/>
    <property type="molecule type" value="Genomic_DNA"/>
</dbReference>
<gene>
    <name evidence="1" type="ORF">MRB53_024665</name>
</gene>
<organism evidence="1 2">
    <name type="scientific">Persea americana</name>
    <name type="common">Avocado</name>
    <dbReference type="NCBI Taxonomy" id="3435"/>
    <lineage>
        <taxon>Eukaryota</taxon>
        <taxon>Viridiplantae</taxon>
        <taxon>Streptophyta</taxon>
        <taxon>Embryophyta</taxon>
        <taxon>Tracheophyta</taxon>
        <taxon>Spermatophyta</taxon>
        <taxon>Magnoliopsida</taxon>
        <taxon>Magnoliidae</taxon>
        <taxon>Laurales</taxon>
        <taxon>Lauraceae</taxon>
        <taxon>Persea</taxon>
    </lineage>
</organism>
<sequence length="137" mass="14401">MVGMVGIEGMAGNEGIEGNGGIVNLGIVGRLGIVGIAGNGGNVVFGRFGITGKGGSWVAGNGGNVAFTIIRLARKLRTGELTALKDETAKDEEALDENNLTWPPFIETTEYRFLLGTIMFSFTNSGKISCIYLIVMI</sequence>
<evidence type="ECO:0000313" key="1">
    <source>
        <dbReference type="EMBL" id="KAJ8631342.1"/>
    </source>
</evidence>
<protein>
    <submittedName>
        <fullName evidence="1">Uncharacterized protein</fullName>
    </submittedName>
</protein>
<evidence type="ECO:0000313" key="2">
    <source>
        <dbReference type="Proteomes" id="UP001234297"/>
    </source>
</evidence>
<dbReference type="Proteomes" id="UP001234297">
    <property type="component" value="Chromosome 7"/>
</dbReference>
<name>A0ACC2LD96_PERAE</name>
<accession>A0ACC2LD96</accession>
<comment type="caution">
    <text evidence="1">The sequence shown here is derived from an EMBL/GenBank/DDBJ whole genome shotgun (WGS) entry which is preliminary data.</text>
</comment>